<proteinExistence type="predicted"/>
<feature type="compositionally biased region" description="Basic and acidic residues" evidence="1">
    <location>
        <begin position="80"/>
        <end position="90"/>
    </location>
</feature>
<accession>A0ABV0RDC1</accession>
<evidence type="ECO:0000313" key="2">
    <source>
        <dbReference type="EMBL" id="MEQ2206148.1"/>
    </source>
</evidence>
<evidence type="ECO:0000256" key="1">
    <source>
        <dbReference type="SAM" id="MobiDB-lite"/>
    </source>
</evidence>
<keyword evidence="3" id="KW-1185">Reference proteome</keyword>
<organism evidence="2 3">
    <name type="scientific">Xenoophorus captivus</name>
    <dbReference type="NCBI Taxonomy" id="1517983"/>
    <lineage>
        <taxon>Eukaryota</taxon>
        <taxon>Metazoa</taxon>
        <taxon>Chordata</taxon>
        <taxon>Craniata</taxon>
        <taxon>Vertebrata</taxon>
        <taxon>Euteleostomi</taxon>
        <taxon>Actinopterygii</taxon>
        <taxon>Neopterygii</taxon>
        <taxon>Teleostei</taxon>
        <taxon>Neoteleostei</taxon>
        <taxon>Acanthomorphata</taxon>
        <taxon>Ovalentaria</taxon>
        <taxon>Atherinomorphae</taxon>
        <taxon>Cyprinodontiformes</taxon>
        <taxon>Goodeidae</taxon>
        <taxon>Xenoophorus</taxon>
    </lineage>
</organism>
<feature type="region of interest" description="Disordered" evidence="1">
    <location>
        <begin position="41"/>
        <end position="148"/>
    </location>
</feature>
<evidence type="ECO:0000313" key="3">
    <source>
        <dbReference type="Proteomes" id="UP001434883"/>
    </source>
</evidence>
<gene>
    <name evidence="2" type="ORF">XENOCAPTIV_024252</name>
</gene>
<sequence length="148" mass="15920">SYLCSVAYSVCMFRCCSMVNASLIPGDLLRENTDEVLQDEQLSDVENNPAPERVPGKQQFGIQHHGKEAAAQGETVTAGERPDRVWHYDEEFLSGAGSPKPASPGSYEQGEGAASSGGFVALNLSSGRQEIDSKEGTISWMGKEKPKP</sequence>
<feature type="non-terminal residue" evidence="2">
    <location>
        <position position="1"/>
    </location>
</feature>
<reference evidence="2 3" key="1">
    <citation type="submission" date="2021-06" db="EMBL/GenBank/DDBJ databases">
        <authorList>
            <person name="Palmer J.M."/>
        </authorList>
    </citation>
    <scope>NUCLEOTIDE SEQUENCE [LARGE SCALE GENOMIC DNA]</scope>
    <source>
        <strain evidence="2 3">XC_2019</strain>
        <tissue evidence="2">Muscle</tissue>
    </source>
</reference>
<name>A0ABV0RDC1_9TELE</name>
<protein>
    <submittedName>
        <fullName evidence="2">Uncharacterized protein</fullName>
    </submittedName>
</protein>
<dbReference type="EMBL" id="JAHRIN010042572">
    <property type="protein sequence ID" value="MEQ2206148.1"/>
    <property type="molecule type" value="Genomic_DNA"/>
</dbReference>
<dbReference type="Proteomes" id="UP001434883">
    <property type="component" value="Unassembled WGS sequence"/>
</dbReference>
<comment type="caution">
    <text evidence="2">The sequence shown here is derived from an EMBL/GenBank/DDBJ whole genome shotgun (WGS) entry which is preliminary data.</text>
</comment>